<dbReference type="SUPFAM" id="SSF81822">
    <property type="entry name" value="RuBisCo LSMT C-terminal, substrate-binding domain"/>
    <property type="match status" value="1"/>
</dbReference>
<dbReference type="PANTHER" id="PTHR13271:SF34">
    <property type="entry name" value="N-LYSINE METHYLTRANSFERASE SETD6"/>
    <property type="match status" value="1"/>
</dbReference>
<name>A0A1B9G8Z9_9TREE</name>
<dbReference type="VEuPathDB" id="FungiDB:I302_02331"/>
<dbReference type="STRING" id="1296100.A0A1B9G8Z9"/>
<dbReference type="GO" id="GO:0005634">
    <property type="term" value="C:nucleus"/>
    <property type="evidence" value="ECO:0007669"/>
    <property type="project" value="UniProtKB-SubCell"/>
</dbReference>
<protein>
    <recommendedName>
        <fullName evidence="5">SET domain-containing protein</fullName>
    </recommendedName>
</protein>
<sequence length="507" mass="57826">MATFNPTEFLGWFKKAGGWYNEKYLGLKPFDGMGYGAVALESIPEDTPLFHIPDSLILSPFTSDLSQKLTPEEWERLDHGWCKLILVMMWESERGPESKWSGYLSNMPREFDTPMMWDEDERKDLKGTDIEGEYQPPDSLKTSISHELPADTFCCSVSDRIGKEEAEKEYTEYLLPVIKAHPELFPSSSPHHTLSSFHLQGSRILSRSFTVPSSRFTNLSKDQDDDESHFSDDDDEDQIAVMIPFADMLNAAFERDNANLYTDEEEFTMKATKSIEKDEQIYNTYASPPNSELLRKYGHVDILPLPSDLLELLTEEEVGGWGYGNPGDEVLIDGEMVLQCVRKGEDDEKWEKAMKKRIDWWLDEGQEDMFPLSLSSEIDDSLIAFIRLLLYDQEWLRAKKKGKLPTTAMDNDVAGVIVRAVESRLSRYDGDIQSDLDVIRSLPIDHIPRPTSSTALPSDIPDEAKQVNTTALRKCYAAIVRLGEKRILNLALRSARAQINRKRKAED</sequence>
<proteinExistence type="predicted"/>
<dbReference type="PROSITE" id="PS50280">
    <property type="entry name" value="SET"/>
    <property type="match status" value="1"/>
</dbReference>
<feature type="compositionally biased region" description="Acidic residues" evidence="4">
    <location>
        <begin position="223"/>
        <end position="235"/>
    </location>
</feature>
<dbReference type="InterPro" id="IPR046341">
    <property type="entry name" value="SET_dom_sf"/>
</dbReference>
<dbReference type="Gene3D" id="3.90.1420.10">
    <property type="entry name" value="Rubisco LSMT, substrate-binding domain"/>
    <property type="match status" value="1"/>
</dbReference>
<dbReference type="InterPro" id="IPR015353">
    <property type="entry name" value="Rubisco_LSMT_subst-bd"/>
</dbReference>
<dbReference type="Gene3D" id="3.90.1410.10">
    <property type="entry name" value="set domain protein methyltransferase, domain 1"/>
    <property type="match status" value="1"/>
</dbReference>
<evidence type="ECO:0000256" key="4">
    <source>
        <dbReference type="SAM" id="MobiDB-lite"/>
    </source>
</evidence>
<feature type="region of interest" description="Disordered" evidence="4">
    <location>
        <begin position="215"/>
        <end position="235"/>
    </location>
</feature>
<evidence type="ECO:0000259" key="5">
    <source>
        <dbReference type="PROSITE" id="PS50280"/>
    </source>
</evidence>
<dbReference type="InterPro" id="IPR050600">
    <property type="entry name" value="SETD3_SETD6_MTase"/>
</dbReference>
<evidence type="ECO:0000256" key="2">
    <source>
        <dbReference type="ARBA" id="ARBA00022679"/>
    </source>
</evidence>
<keyword evidence="2" id="KW-0808">Transferase</keyword>
<gene>
    <name evidence="6" type="ORF">I302_02331</name>
</gene>
<evidence type="ECO:0000256" key="1">
    <source>
        <dbReference type="ARBA" id="ARBA00022603"/>
    </source>
</evidence>
<dbReference type="GO" id="GO:0016279">
    <property type="term" value="F:protein-lysine N-methyltransferase activity"/>
    <property type="evidence" value="ECO:0007669"/>
    <property type="project" value="UniProtKB-UniRule"/>
</dbReference>
<dbReference type="SUPFAM" id="SSF82199">
    <property type="entry name" value="SET domain"/>
    <property type="match status" value="1"/>
</dbReference>
<keyword evidence="1" id="KW-0489">Methyltransferase</keyword>
<reference evidence="6" key="2">
    <citation type="submission" date="2014-01" db="EMBL/GenBank/DDBJ databases">
        <title>Evolution of pathogenesis and genome organization in the Tremellales.</title>
        <authorList>
            <person name="Cuomo C."/>
            <person name="Litvintseva A."/>
            <person name="Heitman J."/>
            <person name="Chen Y."/>
            <person name="Sun S."/>
            <person name="Springer D."/>
            <person name="Dromer F."/>
            <person name="Young S."/>
            <person name="Zeng Q."/>
            <person name="Chapman S."/>
            <person name="Gujja S."/>
            <person name="Saif S."/>
            <person name="Birren B."/>
        </authorList>
    </citation>
    <scope>NUCLEOTIDE SEQUENCE</scope>
    <source>
        <strain evidence="6">CBS 10118</strain>
    </source>
</reference>
<dbReference type="InterPro" id="IPR001214">
    <property type="entry name" value="SET_dom"/>
</dbReference>
<dbReference type="GO" id="GO:0032259">
    <property type="term" value="P:methylation"/>
    <property type="evidence" value="ECO:0007669"/>
    <property type="project" value="UniProtKB-KW"/>
</dbReference>
<dbReference type="OrthoDB" id="341421at2759"/>
<dbReference type="Pfam" id="PF09273">
    <property type="entry name" value="Rubis-subs-bind"/>
    <property type="match status" value="1"/>
</dbReference>
<dbReference type="PANTHER" id="PTHR13271">
    <property type="entry name" value="UNCHARACTERIZED PUTATIVE METHYLTRANSFERASE"/>
    <property type="match status" value="1"/>
</dbReference>
<feature type="domain" description="SET" evidence="5">
    <location>
        <begin position="23"/>
        <end position="286"/>
    </location>
</feature>
<reference evidence="6" key="1">
    <citation type="submission" date="2013-07" db="EMBL/GenBank/DDBJ databases">
        <title>The Genome Sequence of Cryptococcus bestiolae CBS10118.</title>
        <authorList>
            <consortium name="The Broad Institute Genome Sequencing Platform"/>
            <person name="Cuomo C."/>
            <person name="Litvintseva A."/>
            <person name="Chen Y."/>
            <person name="Heitman J."/>
            <person name="Sun S."/>
            <person name="Springer D."/>
            <person name="Dromer F."/>
            <person name="Young S.K."/>
            <person name="Zeng Q."/>
            <person name="Gargeya S."/>
            <person name="Fitzgerald M."/>
            <person name="Abouelleil A."/>
            <person name="Alvarado L."/>
            <person name="Berlin A.M."/>
            <person name="Chapman S.B."/>
            <person name="Dewar J."/>
            <person name="Goldberg J."/>
            <person name="Griggs A."/>
            <person name="Gujja S."/>
            <person name="Hansen M."/>
            <person name="Howarth C."/>
            <person name="Imamovic A."/>
            <person name="Larimer J."/>
            <person name="McCowan C."/>
            <person name="Murphy C."/>
            <person name="Pearson M."/>
            <person name="Priest M."/>
            <person name="Roberts A."/>
            <person name="Saif S."/>
            <person name="Shea T."/>
            <person name="Sykes S."/>
            <person name="Wortman J."/>
            <person name="Nusbaum C."/>
            <person name="Birren B."/>
        </authorList>
    </citation>
    <scope>NUCLEOTIDE SEQUENCE [LARGE SCALE GENOMIC DNA]</scope>
    <source>
        <strain evidence="6">CBS 10118</strain>
    </source>
</reference>
<evidence type="ECO:0000256" key="3">
    <source>
        <dbReference type="ARBA" id="ARBA00022691"/>
    </source>
</evidence>
<dbReference type="AlphaFoldDB" id="A0A1B9G8Z9"/>
<keyword evidence="3" id="KW-0949">S-adenosyl-L-methionine</keyword>
<dbReference type="EMBL" id="KI894019">
    <property type="protein sequence ID" value="OCF27489.1"/>
    <property type="molecule type" value="Genomic_DNA"/>
</dbReference>
<evidence type="ECO:0000313" key="6">
    <source>
        <dbReference type="EMBL" id="OCF27489.1"/>
    </source>
</evidence>
<organism evidence="6">
    <name type="scientific">Kwoniella bestiolae CBS 10118</name>
    <dbReference type="NCBI Taxonomy" id="1296100"/>
    <lineage>
        <taxon>Eukaryota</taxon>
        <taxon>Fungi</taxon>
        <taxon>Dikarya</taxon>
        <taxon>Basidiomycota</taxon>
        <taxon>Agaricomycotina</taxon>
        <taxon>Tremellomycetes</taxon>
        <taxon>Tremellales</taxon>
        <taxon>Cryptococcaceae</taxon>
        <taxon>Kwoniella</taxon>
    </lineage>
</organism>
<dbReference type="InterPro" id="IPR036464">
    <property type="entry name" value="Rubisco_LSMT_subst-bd_sf"/>
</dbReference>
<accession>A0A1B9G8Z9</accession>